<gene>
    <name evidence="7" type="ORF">SAMN02745191_0985</name>
</gene>
<dbReference type="OrthoDB" id="9775268at2"/>
<keyword evidence="2" id="KW-1003">Cell membrane</keyword>
<dbReference type="EMBL" id="FUWY01000002">
    <property type="protein sequence ID" value="SJZ56349.1"/>
    <property type="molecule type" value="Genomic_DNA"/>
</dbReference>
<feature type="transmembrane region" description="Helical" evidence="6">
    <location>
        <begin position="321"/>
        <end position="345"/>
    </location>
</feature>
<reference evidence="8" key="1">
    <citation type="submission" date="2017-02" db="EMBL/GenBank/DDBJ databases">
        <authorList>
            <person name="Varghese N."/>
            <person name="Submissions S."/>
        </authorList>
    </citation>
    <scope>NUCLEOTIDE SEQUENCE [LARGE SCALE GENOMIC DNA]</scope>
    <source>
        <strain evidence="8">ATCC 25662</strain>
    </source>
</reference>
<sequence length="430" mass="47289">MEKRTYKQLLKQKSFIAYAFANVLNRLGDSLDSIAFVWIVYAITNNPVWSAAIFGINRLPTILLQPFLGVFVDKLNKKFVLIFTDLIRASCVAFVLIGYSQGWLNVAHLIITTLIISSAEAFRLPTSTAMLPHLLKSEDYEYGVSLNQGLQGTVELIGLGSVGFIIGMFGIHTALIIDMFAFIGCSLMMIFVHYKPIEAKQGDTKSSFITDFGEGINIIKGSKIIIYIISLAVILNGIMTPFNAFQIPLIKEILKSPDQMISVIGISFAFGSILGSIAFPKINERINEFQLVKIGGLALIIIYVAPLVIGRISSNVLLTSVLLFISLSTSGFLITLLNTYANVLLVKIVAPNFLGRVNAILIASCQAATPVISFIASGIVVWMGVKGIFIGCVVLSIVAYFTFMSKKVYTNMVQDEFEKINLMEKVQYEN</sequence>
<keyword evidence="4 6" id="KW-1133">Transmembrane helix</keyword>
<feature type="transmembrane region" description="Helical" evidence="6">
    <location>
        <begin position="164"/>
        <end position="192"/>
    </location>
</feature>
<feature type="transmembrane region" description="Helical" evidence="6">
    <location>
        <begin position="388"/>
        <end position="404"/>
    </location>
</feature>
<dbReference type="STRING" id="118967.SAMN02745191_0985"/>
<dbReference type="PANTHER" id="PTHR23513">
    <property type="entry name" value="INTEGRAL MEMBRANE EFFLUX PROTEIN-RELATED"/>
    <property type="match status" value="1"/>
</dbReference>
<dbReference type="CDD" id="cd06173">
    <property type="entry name" value="MFS_MefA_like"/>
    <property type="match status" value="1"/>
</dbReference>
<evidence type="ECO:0000313" key="7">
    <source>
        <dbReference type="EMBL" id="SJZ56349.1"/>
    </source>
</evidence>
<evidence type="ECO:0000313" key="8">
    <source>
        <dbReference type="Proteomes" id="UP000243297"/>
    </source>
</evidence>
<evidence type="ECO:0000256" key="3">
    <source>
        <dbReference type="ARBA" id="ARBA00022692"/>
    </source>
</evidence>
<name>A0A1T4LNN0_9FIRM</name>
<feature type="transmembrane region" description="Helical" evidence="6">
    <location>
        <begin position="259"/>
        <end position="279"/>
    </location>
</feature>
<evidence type="ECO:0000256" key="5">
    <source>
        <dbReference type="ARBA" id="ARBA00023136"/>
    </source>
</evidence>
<dbReference type="Proteomes" id="UP000243297">
    <property type="component" value="Unassembled WGS sequence"/>
</dbReference>
<organism evidence="7 8">
    <name type="scientific">Anaerorhabdus furcosa</name>
    <dbReference type="NCBI Taxonomy" id="118967"/>
    <lineage>
        <taxon>Bacteria</taxon>
        <taxon>Bacillati</taxon>
        <taxon>Bacillota</taxon>
        <taxon>Erysipelotrichia</taxon>
        <taxon>Erysipelotrichales</taxon>
        <taxon>Erysipelotrichaceae</taxon>
        <taxon>Anaerorhabdus</taxon>
    </lineage>
</organism>
<accession>A0A1T4LNN0</accession>
<keyword evidence="5 6" id="KW-0472">Membrane</keyword>
<keyword evidence="8" id="KW-1185">Reference proteome</keyword>
<evidence type="ECO:0000256" key="6">
    <source>
        <dbReference type="SAM" id="Phobius"/>
    </source>
</evidence>
<keyword evidence="3 6" id="KW-0812">Transmembrane</keyword>
<dbReference type="RefSeq" id="WP_078711409.1">
    <property type="nucleotide sequence ID" value="NZ_FUWY01000002.1"/>
</dbReference>
<evidence type="ECO:0000256" key="4">
    <source>
        <dbReference type="ARBA" id="ARBA00022989"/>
    </source>
</evidence>
<feature type="transmembrane region" description="Helical" evidence="6">
    <location>
        <begin position="224"/>
        <end position="247"/>
    </location>
</feature>
<dbReference type="Pfam" id="PF07690">
    <property type="entry name" value="MFS_1"/>
    <property type="match status" value="1"/>
</dbReference>
<proteinExistence type="predicted"/>
<evidence type="ECO:0000256" key="1">
    <source>
        <dbReference type="ARBA" id="ARBA00004651"/>
    </source>
</evidence>
<dbReference type="AlphaFoldDB" id="A0A1T4LNN0"/>
<feature type="transmembrane region" description="Helical" evidence="6">
    <location>
        <begin position="291"/>
        <end position="309"/>
    </location>
</feature>
<dbReference type="GO" id="GO:0022857">
    <property type="term" value="F:transmembrane transporter activity"/>
    <property type="evidence" value="ECO:0007669"/>
    <property type="project" value="InterPro"/>
</dbReference>
<feature type="transmembrane region" description="Helical" evidence="6">
    <location>
        <begin position="357"/>
        <end position="382"/>
    </location>
</feature>
<dbReference type="GO" id="GO:0005886">
    <property type="term" value="C:plasma membrane"/>
    <property type="evidence" value="ECO:0007669"/>
    <property type="project" value="UniProtKB-SubCell"/>
</dbReference>
<protein>
    <submittedName>
        <fullName evidence="7">Na+/melibiose symporter</fullName>
    </submittedName>
</protein>
<dbReference type="InterPro" id="IPR011701">
    <property type="entry name" value="MFS"/>
</dbReference>
<dbReference type="InterPro" id="IPR036259">
    <property type="entry name" value="MFS_trans_sf"/>
</dbReference>
<dbReference type="PANTHER" id="PTHR23513:SF6">
    <property type="entry name" value="MAJOR FACILITATOR SUPERFAMILY ASSOCIATED DOMAIN-CONTAINING PROTEIN"/>
    <property type="match status" value="1"/>
</dbReference>
<feature type="transmembrane region" description="Helical" evidence="6">
    <location>
        <begin position="79"/>
        <end position="99"/>
    </location>
</feature>
<comment type="subcellular location">
    <subcellularLocation>
        <location evidence="1">Cell membrane</location>
        <topology evidence="1">Multi-pass membrane protein</topology>
    </subcellularLocation>
</comment>
<evidence type="ECO:0000256" key="2">
    <source>
        <dbReference type="ARBA" id="ARBA00022475"/>
    </source>
</evidence>
<dbReference type="Gene3D" id="1.20.1250.20">
    <property type="entry name" value="MFS general substrate transporter like domains"/>
    <property type="match status" value="1"/>
</dbReference>
<dbReference type="SUPFAM" id="SSF103473">
    <property type="entry name" value="MFS general substrate transporter"/>
    <property type="match status" value="1"/>
</dbReference>